<organism evidence="14 15">
    <name type="scientific">Allacma fusca</name>
    <dbReference type="NCBI Taxonomy" id="39272"/>
    <lineage>
        <taxon>Eukaryota</taxon>
        <taxon>Metazoa</taxon>
        <taxon>Ecdysozoa</taxon>
        <taxon>Arthropoda</taxon>
        <taxon>Hexapoda</taxon>
        <taxon>Collembola</taxon>
        <taxon>Symphypleona</taxon>
        <taxon>Sminthuridae</taxon>
        <taxon>Allacma</taxon>
    </lineage>
</organism>
<keyword evidence="7" id="KW-0805">Transcription regulation</keyword>
<feature type="compositionally biased region" description="Polar residues" evidence="12">
    <location>
        <begin position="369"/>
        <end position="396"/>
    </location>
</feature>
<feature type="compositionally biased region" description="Basic residues" evidence="12">
    <location>
        <begin position="358"/>
        <end position="368"/>
    </location>
</feature>
<feature type="domain" description="C2H2-type" evidence="13">
    <location>
        <begin position="207"/>
        <end position="234"/>
    </location>
</feature>
<dbReference type="PROSITE" id="PS00028">
    <property type="entry name" value="ZINC_FINGER_C2H2_1"/>
    <property type="match status" value="9"/>
</dbReference>
<evidence type="ECO:0000256" key="5">
    <source>
        <dbReference type="ARBA" id="ARBA00022771"/>
    </source>
</evidence>
<feature type="domain" description="C2H2-type" evidence="13">
    <location>
        <begin position="462"/>
        <end position="490"/>
    </location>
</feature>
<evidence type="ECO:0000256" key="1">
    <source>
        <dbReference type="ARBA" id="ARBA00004123"/>
    </source>
</evidence>
<evidence type="ECO:0000256" key="9">
    <source>
        <dbReference type="ARBA" id="ARBA00023163"/>
    </source>
</evidence>
<dbReference type="FunFam" id="3.30.160.60:FF:000075">
    <property type="entry name" value="Putative zinc finger protein 536"/>
    <property type="match status" value="1"/>
</dbReference>
<reference evidence="14" key="1">
    <citation type="submission" date="2021-06" db="EMBL/GenBank/DDBJ databases">
        <authorList>
            <person name="Hodson N. C."/>
            <person name="Mongue J. A."/>
            <person name="Jaron S. K."/>
        </authorList>
    </citation>
    <scope>NUCLEOTIDE SEQUENCE</scope>
</reference>
<protein>
    <recommendedName>
        <fullName evidence="13">C2H2-type domain-containing protein</fullName>
    </recommendedName>
</protein>
<dbReference type="Pfam" id="PF13465">
    <property type="entry name" value="zf-H2C2_2"/>
    <property type="match status" value="1"/>
</dbReference>
<feature type="domain" description="C2H2-type" evidence="13">
    <location>
        <begin position="235"/>
        <end position="262"/>
    </location>
</feature>
<feature type="domain" description="C2H2-type" evidence="13">
    <location>
        <begin position="405"/>
        <end position="432"/>
    </location>
</feature>
<comment type="caution">
    <text evidence="14">The sequence shown here is derived from an EMBL/GenBank/DDBJ whole genome shotgun (WGS) entry which is preliminary data.</text>
</comment>
<evidence type="ECO:0000256" key="12">
    <source>
        <dbReference type="SAM" id="MobiDB-lite"/>
    </source>
</evidence>
<evidence type="ECO:0000256" key="8">
    <source>
        <dbReference type="ARBA" id="ARBA00023125"/>
    </source>
</evidence>
<keyword evidence="5 11" id="KW-0863">Zinc-finger</keyword>
<evidence type="ECO:0000256" key="2">
    <source>
        <dbReference type="ARBA" id="ARBA00006991"/>
    </source>
</evidence>
<keyword evidence="4" id="KW-0677">Repeat</keyword>
<dbReference type="PANTHER" id="PTHR16515">
    <property type="entry name" value="PR DOMAIN ZINC FINGER PROTEIN"/>
    <property type="match status" value="1"/>
</dbReference>
<dbReference type="SMART" id="SM00355">
    <property type="entry name" value="ZnF_C2H2"/>
    <property type="match status" value="9"/>
</dbReference>
<feature type="domain" description="C2H2-type" evidence="13">
    <location>
        <begin position="325"/>
        <end position="352"/>
    </location>
</feature>
<dbReference type="Pfam" id="PF00096">
    <property type="entry name" value="zf-C2H2"/>
    <property type="match status" value="3"/>
</dbReference>
<dbReference type="GO" id="GO:0043565">
    <property type="term" value="F:sequence-specific DNA binding"/>
    <property type="evidence" value="ECO:0007669"/>
    <property type="project" value="UniProtKB-ARBA"/>
</dbReference>
<evidence type="ECO:0000256" key="3">
    <source>
        <dbReference type="ARBA" id="ARBA00022723"/>
    </source>
</evidence>
<dbReference type="PROSITE" id="PS50157">
    <property type="entry name" value="ZINC_FINGER_C2H2_2"/>
    <property type="match status" value="9"/>
</dbReference>
<feature type="region of interest" description="Disordered" evidence="12">
    <location>
        <begin position="357"/>
        <end position="400"/>
    </location>
</feature>
<keyword evidence="8" id="KW-0238">DNA-binding</keyword>
<accession>A0A8J2LXI1</accession>
<evidence type="ECO:0000256" key="7">
    <source>
        <dbReference type="ARBA" id="ARBA00023015"/>
    </source>
</evidence>
<dbReference type="GO" id="GO:0022008">
    <property type="term" value="P:neurogenesis"/>
    <property type="evidence" value="ECO:0007669"/>
    <property type="project" value="TreeGrafter"/>
</dbReference>
<feature type="domain" description="C2H2-type" evidence="13">
    <location>
        <begin position="433"/>
        <end position="461"/>
    </location>
</feature>
<feature type="domain" description="C2H2-type" evidence="13">
    <location>
        <begin position="495"/>
        <end position="523"/>
    </location>
</feature>
<keyword evidence="3" id="KW-0479">Metal-binding</keyword>
<name>A0A8J2LXI1_9HEXA</name>
<dbReference type="FunFam" id="3.30.160.60:FF:001818">
    <property type="entry name" value="GDNF-inducible zinc finger protein 1 isoform X1"/>
    <property type="match status" value="1"/>
</dbReference>
<proteinExistence type="inferred from homology"/>
<dbReference type="InterPro" id="IPR013087">
    <property type="entry name" value="Znf_C2H2_type"/>
</dbReference>
<sequence length="605" mass="67643">MEESSVGTLLNEIVMNGNVMEETVVLGDQLIPFLENDGSVVLKGIIDQNGQLVFDTYLYASNLVDHQSQCQQESIQQLRADPLGNNPSHISSVQPLHEHGMGSMGKVMSTTENVIHETEAAFRGPNNTLIATSINHPLGFRALIPNYSNGNHMRSPQINGVGSAVGVSSSGKHVEQVVPEIQLRDISRGAHSTQNITVEPPIGKGPFKCNICGRIFQKLPQLKRHKVEHLDDKVLRCQKCPLTFNYEANLKVHVLLHEAEDSGCLQCQMCPAKFSRLASLKSHLRVHEKDDDLICPECGDEFPTRARLEAHHDEHRPKPQNTLLHRCRFCGKSFTQLAMLKDHSKDHAAVRSQLKILNSRKRKVKPKSNTKYQSSHLPSMSATSSLLSQAEQNQVLTRHDRKKKRGCTICGKRFEKPSQLSRHMRIHTGEKPFACRECGKRFNQKGTMESHIQSMHKKEKPYRCDLCQCAFSQRGNLKAHILKVHVPPAENEKVFKCEECCCVYRRLATLNNHIAKVHAIEAVQTAQEQQQVNNLVKSTCEEDNIPVVNTSCTEKPSVQFPANGSHQLANSINSAPATVLVSLQSKEHDEAPQIEPNTNNSSTVF</sequence>
<comment type="subcellular location">
    <subcellularLocation>
        <location evidence="1">Nucleus</location>
    </subcellularLocation>
</comment>
<keyword evidence="9" id="KW-0804">Transcription</keyword>
<dbReference type="GO" id="GO:0005694">
    <property type="term" value="C:chromosome"/>
    <property type="evidence" value="ECO:0007669"/>
    <property type="project" value="UniProtKB-ARBA"/>
</dbReference>
<comment type="similarity">
    <text evidence="2">Belongs to the krueppel C2H2-type zinc-finger protein family.</text>
</comment>
<dbReference type="EMBL" id="CAJVCH010571749">
    <property type="protein sequence ID" value="CAG7838417.1"/>
    <property type="molecule type" value="Genomic_DNA"/>
</dbReference>
<keyword evidence="10" id="KW-0539">Nucleus</keyword>
<evidence type="ECO:0000256" key="11">
    <source>
        <dbReference type="PROSITE-ProRule" id="PRU00042"/>
    </source>
</evidence>
<dbReference type="Proteomes" id="UP000708208">
    <property type="component" value="Unassembled WGS sequence"/>
</dbReference>
<dbReference type="PANTHER" id="PTHR16515:SF20">
    <property type="entry name" value="PR DOMAIN ZINC FINGER PROTEIN 12"/>
    <property type="match status" value="1"/>
</dbReference>
<evidence type="ECO:0000256" key="10">
    <source>
        <dbReference type="ARBA" id="ARBA00023242"/>
    </source>
</evidence>
<feature type="non-terminal residue" evidence="14">
    <location>
        <position position="605"/>
    </location>
</feature>
<dbReference type="GO" id="GO:0005634">
    <property type="term" value="C:nucleus"/>
    <property type="evidence" value="ECO:0007669"/>
    <property type="project" value="UniProtKB-SubCell"/>
</dbReference>
<feature type="domain" description="C2H2-type" evidence="13">
    <location>
        <begin position="265"/>
        <end position="292"/>
    </location>
</feature>
<dbReference type="GO" id="GO:0008270">
    <property type="term" value="F:zinc ion binding"/>
    <property type="evidence" value="ECO:0007669"/>
    <property type="project" value="UniProtKB-KW"/>
</dbReference>
<evidence type="ECO:0000313" key="14">
    <source>
        <dbReference type="EMBL" id="CAG7838417.1"/>
    </source>
</evidence>
<gene>
    <name evidence="14" type="ORF">AFUS01_LOCUS47393</name>
</gene>
<evidence type="ECO:0000256" key="4">
    <source>
        <dbReference type="ARBA" id="ARBA00022737"/>
    </source>
</evidence>
<keyword evidence="15" id="KW-1185">Reference proteome</keyword>
<dbReference type="InterPro" id="IPR050331">
    <property type="entry name" value="Zinc_finger"/>
</dbReference>
<dbReference type="GO" id="GO:0045893">
    <property type="term" value="P:positive regulation of DNA-templated transcription"/>
    <property type="evidence" value="ECO:0007669"/>
    <property type="project" value="UniProtKB-ARBA"/>
</dbReference>
<dbReference type="AlphaFoldDB" id="A0A8J2LXI1"/>
<evidence type="ECO:0000256" key="6">
    <source>
        <dbReference type="ARBA" id="ARBA00022833"/>
    </source>
</evidence>
<evidence type="ECO:0000313" key="15">
    <source>
        <dbReference type="Proteomes" id="UP000708208"/>
    </source>
</evidence>
<dbReference type="FunFam" id="3.30.160.60:FF:001732">
    <property type="entry name" value="Zgc:162936"/>
    <property type="match status" value="1"/>
</dbReference>
<keyword evidence="6" id="KW-0862">Zinc</keyword>
<evidence type="ECO:0000259" key="13">
    <source>
        <dbReference type="PROSITE" id="PS50157"/>
    </source>
</evidence>
<dbReference type="OrthoDB" id="6077919at2759"/>
<feature type="domain" description="C2H2-type" evidence="13">
    <location>
        <begin position="293"/>
        <end position="320"/>
    </location>
</feature>